<dbReference type="GeneID" id="9947372"/>
<gene>
    <name evidence="1" type="ORF">LOAG_09932</name>
</gene>
<evidence type="ECO:0000313" key="1">
    <source>
        <dbReference type="EMBL" id="EFO18564.1"/>
    </source>
</evidence>
<dbReference type="KEGG" id="loa:LOAG_09932"/>
<dbReference type="AlphaFoldDB" id="A0A1S0TSF4"/>
<sequence>AQQTPLYALTLPIAILWTEKYIRKTTEKNRQKVMEFAGPEAANHYFTIFETPAEKNA</sequence>
<protein>
    <submittedName>
        <fullName evidence="1">Uncharacterized protein</fullName>
    </submittedName>
</protein>
<accession>A0A1S0TSF4</accession>
<dbReference type="CTD" id="9947372"/>
<dbReference type="InParanoid" id="A0A1S0TSF4"/>
<name>A0A1S0TSF4_LOALO</name>
<proteinExistence type="predicted"/>
<feature type="non-terminal residue" evidence="1">
    <location>
        <position position="1"/>
    </location>
</feature>
<dbReference type="OrthoDB" id="10286567at2759"/>
<dbReference type="OMA" id="PIVINWA"/>
<reference evidence="1" key="1">
    <citation type="submission" date="2012-04" db="EMBL/GenBank/DDBJ databases">
        <title>The Genome Sequence of Loa loa.</title>
        <authorList>
            <consortium name="The Broad Institute Genome Sequencing Platform"/>
            <consortium name="Broad Institute Genome Sequencing Center for Infectious Disease"/>
            <person name="Nutman T.B."/>
            <person name="Fink D.L."/>
            <person name="Russ C."/>
            <person name="Young S."/>
            <person name="Zeng Q."/>
            <person name="Gargeya S."/>
            <person name="Alvarado L."/>
            <person name="Berlin A."/>
            <person name="Chapman S.B."/>
            <person name="Chen Z."/>
            <person name="Freedman E."/>
            <person name="Gellesch M."/>
            <person name="Goldberg J."/>
            <person name="Griggs A."/>
            <person name="Gujja S."/>
            <person name="Heilman E.R."/>
            <person name="Heiman D."/>
            <person name="Howarth C."/>
            <person name="Mehta T."/>
            <person name="Neiman D."/>
            <person name="Pearson M."/>
            <person name="Roberts A."/>
            <person name="Saif S."/>
            <person name="Shea T."/>
            <person name="Shenoy N."/>
            <person name="Sisk P."/>
            <person name="Stolte C."/>
            <person name="Sykes S."/>
            <person name="White J."/>
            <person name="Yandava C."/>
            <person name="Haas B."/>
            <person name="Henn M.R."/>
            <person name="Nusbaum C."/>
            <person name="Birren B."/>
        </authorList>
    </citation>
    <scope>NUCLEOTIDE SEQUENCE [LARGE SCALE GENOMIC DNA]</scope>
</reference>
<dbReference type="RefSeq" id="XP_003145507.1">
    <property type="nucleotide sequence ID" value="XM_003145459.1"/>
</dbReference>
<organism evidence="1">
    <name type="scientific">Loa loa</name>
    <name type="common">Eye worm</name>
    <name type="synonym">Filaria loa</name>
    <dbReference type="NCBI Taxonomy" id="7209"/>
    <lineage>
        <taxon>Eukaryota</taxon>
        <taxon>Metazoa</taxon>
        <taxon>Ecdysozoa</taxon>
        <taxon>Nematoda</taxon>
        <taxon>Chromadorea</taxon>
        <taxon>Rhabditida</taxon>
        <taxon>Spirurina</taxon>
        <taxon>Spiruromorpha</taxon>
        <taxon>Filarioidea</taxon>
        <taxon>Onchocercidae</taxon>
        <taxon>Loa</taxon>
    </lineage>
</organism>
<dbReference type="EMBL" id="JH712469">
    <property type="protein sequence ID" value="EFO18564.1"/>
    <property type="molecule type" value="Genomic_DNA"/>
</dbReference>